<feature type="compositionally biased region" description="Polar residues" evidence="1">
    <location>
        <begin position="708"/>
        <end position="734"/>
    </location>
</feature>
<feature type="compositionally biased region" description="Basic and acidic residues" evidence="1">
    <location>
        <begin position="1634"/>
        <end position="1643"/>
    </location>
</feature>
<feature type="region of interest" description="Disordered" evidence="1">
    <location>
        <begin position="708"/>
        <end position="773"/>
    </location>
</feature>
<feature type="compositionally biased region" description="Basic and acidic residues" evidence="1">
    <location>
        <begin position="1423"/>
        <end position="1434"/>
    </location>
</feature>
<feature type="compositionally biased region" description="Low complexity" evidence="1">
    <location>
        <begin position="1413"/>
        <end position="1422"/>
    </location>
</feature>
<gene>
    <name evidence="2" type="ORF">NEZAVI_LOCUS363</name>
</gene>
<dbReference type="Proteomes" id="UP001152798">
    <property type="component" value="Chromosome 1"/>
</dbReference>
<dbReference type="EMBL" id="OV725077">
    <property type="protein sequence ID" value="CAH1388830.1"/>
    <property type="molecule type" value="Genomic_DNA"/>
</dbReference>
<feature type="compositionally biased region" description="Low complexity" evidence="1">
    <location>
        <begin position="736"/>
        <end position="746"/>
    </location>
</feature>
<feature type="region of interest" description="Disordered" evidence="1">
    <location>
        <begin position="1380"/>
        <end position="1443"/>
    </location>
</feature>
<keyword evidence="3" id="KW-1185">Reference proteome</keyword>
<organism evidence="2 3">
    <name type="scientific">Nezara viridula</name>
    <name type="common">Southern green stink bug</name>
    <name type="synonym">Cimex viridulus</name>
    <dbReference type="NCBI Taxonomy" id="85310"/>
    <lineage>
        <taxon>Eukaryota</taxon>
        <taxon>Metazoa</taxon>
        <taxon>Ecdysozoa</taxon>
        <taxon>Arthropoda</taxon>
        <taxon>Hexapoda</taxon>
        <taxon>Insecta</taxon>
        <taxon>Pterygota</taxon>
        <taxon>Neoptera</taxon>
        <taxon>Paraneoptera</taxon>
        <taxon>Hemiptera</taxon>
        <taxon>Heteroptera</taxon>
        <taxon>Panheteroptera</taxon>
        <taxon>Pentatomomorpha</taxon>
        <taxon>Pentatomoidea</taxon>
        <taxon>Pentatomidae</taxon>
        <taxon>Pentatominae</taxon>
        <taxon>Nezara</taxon>
    </lineage>
</organism>
<feature type="region of interest" description="Disordered" evidence="1">
    <location>
        <begin position="1622"/>
        <end position="1643"/>
    </location>
</feature>
<feature type="compositionally biased region" description="Basic and acidic residues" evidence="1">
    <location>
        <begin position="662"/>
        <end position="675"/>
    </location>
</feature>
<reference evidence="2" key="1">
    <citation type="submission" date="2022-01" db="EMBL/GenBank/DDBJ databases">
        <authorList>
            <person name="King R."/>
        </authorList>
    </citation>
    <scope>NUCLEOTIDE SEQUENCE</scope>
</reference>
<feature type="compositionally biased region" description="Basic and acidic residues" evidence="1">
    <location>
        <begin position="749"/>
        <end position="773"/>
    </location>
</feature>
<evidence type="ECO:0000256" key="1">
    <source>
        <dbReference type="SAM" id="MobiDB-lite"/>
    </source>
</evidence>
<proteinExistence type="predicted"/>
<evidence type="ECO:0000313" key="3">
    <source>
        <dbReference type="Proteomes" id="UP001152798"/>
    </source>
</evidence>
<feature type="region of interest" description="Disordered" evidence="1">
    <location>
        <begin position="502"/>
        <end position="522"/>
    </location>
</feature>
<dbReference type="OrthoDB" id="6625482at2759"/>
<protein>
    <submittedName>
        <fullName evidence="2">Uncharacterized protein</fullName>
    </submittedName>
</protein>
<accession>A0A9P0H0P7</accession>
<name>A0A9P0H0P7_NEZVI</name>
<feature type="region of interest" description="Disordered" evidence="1">
    <location>
        <begin position="649"/>
        <end position="689"/>
    </location>
</feature>
<feature type="region of interest" description="Disordered" evidence="1">
    <location>
        <begin position="612"/>
        <end position="637"/>
    </location>
</feature>
<sequence length="1643" mass="184685">MEQRAADFPLDHYLEFEKMKKKHKTVLEQERAEQELEPKPFSRTEKLIKQINELTTEAEEKVRACIYNKAAKPSSVFSPVSLDESDSGYTEHLVEAKFNEVTFQKPKGSDSKTPQEIRKNQPSQLRKPYINKSFNNPVKYGRQTYGSTTETMSNLEIPSKQLNQKKFNTKLDSSKRNPRYISKSSSLSIPESRNIREEFPEPIYAKTNCHYCLCAKDKGIGNHLKHLKETSKRDQCRHKSNKLYIDDSSEQLNATYKEKHYNDVSVNTDPLLLRPNTNLISVVSSKEERSNKTNDYAKKLCQIQELPLVVIRPNFTKQVGPIIDIKTTMPSSPKNNVAVVECIHGGTTARVKENTSVNVIHESGIDSASQTVNPPAVHFKNSRDLKLLKVTKDLLGKLNFKDGTNVERLKRSLTSLVTLLNQISPIHVANLRISNLDAGSASESIDTFFSNIDLVTEIIENEIKKPTGRYCDYPECLIKAVDLLCGNIRSVFVIEDVRKRTSKPCTTNGSGEEKKKVKKSSVPSIRKQISKTTLVSQKTSVTSSVGTHETEGNMVAAGSMGDIPGHLYIPYRLLIPGGKHKAMEEARNSQDIELRFKRLEKVLEINENLRKAVPSKESSQTDHSMHSTIDEDKSISNKDAHVLNETFIIKSASEDEEESEIIQEKNETKINKADQDYEDDWEDAESSKSYDGSLAMTDINVVAQVHSSGGQTSLAHSSPKKQLSVSSKGSQTGTLPPASRSSSRASQNHSKDKEAKDIKRQTEPIPDNKKVHSELKDVETQYYVGKRDISTMYCEEKSESQKPKVEILEPINVAPETGCFTVLRMTNASTNSLLEVRFPEQTEKLQSSLTVQKTHNSEEVKLLYNLDKDDKIISRQVINENGLKSVPPRKEIVTIEPIQIDAPKNIEKVFTKCEQNIDEKASLQKKEDINDFQNITTNFIQFLENKVTEMVNKFKTSEVTCENLLDQKLTSSAERKASVNNLHISSSKTSLKNEVFYKSASSLISTQSNDDFGNWLSRRCTPDNQEIVPFENLTSPPVGLQLKDSNALIETSDPQNMDRRHNLQKIEDSNLFGIPFNLVRERQSSDNRNSDKFNSDLISDKSSENMKLVLKEKEIDKVPIARGLHNRLFPLPEDVNYSRRSSSNEKEKLSFPPATQFEVTADIHERVENFDQKSTTEQAVETSSLKNNETGNVQEVDISNKQSISFEEAISALVSVEQSFDVTDSIEESTVIVAKTPTIASKSEDELDSQGTSVSHFANILSASESGNAPKYTFQDKILISVPKDLNSSVPSESKISQQEQKSMNSVEALSMKKDFSRLLPIPEKIEKDQPDEKLYDTEQEAVSNASVHSLFVSGPSHVDRSLKSSDYLFRKMGNSPVLTLENESSSHDEPPKIPSPTSSSISVENLAFDNPSRTSSRTISDTIKDNIPKKRQFDNYSQTSPPKEDIMIQTLPLSSEDVSEISDDYIKLNYFNPEEMSEGEIGYVYTSNSYSSGEIKPYSEQNEDDILTEPSTVRETPQHFESAISLEHGEPNLLSTISENRTIVKRTLTELGTSEMYVMHTKIMERVSTKSEKNQDIFSVGDLLNSSNDSTSTGELKKLFSKEDKIDEEKLIDIHVHCSTRFSSESSGGADSVESRESREDD</sequence>
<evidence type="ECO:0000313" key="2">
    <source>
        <dbReference type="EMBL" id="CAH1388830.1"/>
    </source>
</evidence>
<feature type="compositionally biased region" description="Basic and acidic residues" evidence="1">
    <location>
        <begin position="619"/>
        <end position="637"/>
    </location>
</feature>